<dbReference type="EMBL" id="JBHSNC010000051">
    <property type="protein sequence ID" value="MFC5531156.1"/>
    <property type="molecule type" value="Genomic_DNA"/>
</dbReference>
<keyword evidence="2" id="KW-1185">Reference proteome</keyword>
<evidence type="ECO:0000313" key="2">
    <source>
        <dbReference type="Proteomes" id="UP001596108"/>
    </source>
</evidence>
<reference evidence="2" key="1">
    <citation type="journal article" date="2019" name="Int. J. Syst. Evol. Microbiol.">
        <title>The Global Catalogue of Microorganisms (GCM) 10K type strain sequencing project: providing services to taxonomists for standard genome sequencing and annotation.</title>
        <authorList>
            <consortium name="The Broad Institute Genomics Platform"/>
            <consortium name="The Broad Institute Genome Sequencing Center for Infectious Disease"/>
            <person name="Wu L."/>
            <person name="Ma J."/>
        </authorList>
    </citation>
    <scope>NUCLEOTIDE SEQUENCE [LARGE SCALE GENOMIC DNA]</scope>
    <source>
        <strain evidence="2">CGMCC 1.18578</strain>
    </source>
</reference>
<proteinExistence type="predicted"/>
<organism evidence="1 2">
    <name type="scientific">Cohnella yongneupensis</name>
    <dbReference type="NCBI Taxonomy" id="425006"/>
    <lineage>
        <taxon>Bacteria</taxon>
        <taxon>Bacillati</taxon>
        <taxon>Bacillota</taxon>
        <taxon>Bacilli</taxon>
        <taxon>Bacillales</taxon>
        <taxon>Paenibacillaceae</taxon>
        <taxon>Cohnella</taxon>
    </lineage>
</organism>
<dbReference type="RefSeq" id="WP_378113096.1">
    <property type="nucleotide sequence ID" value="NZ_JBHSNC010000051.1"/>
</dbReference>
<protein>
    <submittedName>
        <fullName evidence="1">Uncharacterized protein</fullName>
    </submittedName>
</protein>
<sequence length="171" mass="19671">MGTRLLSEQLIKSRYPHMRYVRIHTRGRNAATIYAWNEDLQLSEQDKAELKRFASGYLTSYVCFQIKDYPMVKADNVPEVFELPDRILQAALNRTLDINGIVNVINGLFLSGVLTYSRYDPIKGTIYFDVRTTCAVTDIERELIYRYLYEMVPLGASFEVTYGQGCGMKAQ</sequence>
<gene>
    <name evidence="1" type="ORF">ACFPQ4_17185</name>
</gene>
<dbReference type="Proteomes" id="UP001596108">
    <property type="component" value="Unassembled WGS sequence"/>
</dbReference>
<evidence type="ECO:0000313" key="1">
    <source>
        <dbReference type="EMBL" id="MFC5531156.1"/>
    </source>
</evidence>
<name>A0ABW0R204_9BACL</name>
<comment type="caution">
    <text evidence="1">The sequence shown here is derived from an EMBL/GenBank/DDBJ whole genome shotgun (WGS) entry which is preliminary data.</text>
</comment>
<accession>A0ABW0R204</accession>